<dbReference type="AlphaFoldDB" id="A0A2S9YT96"/>
<dbReference type="Pfam" id="PF13417">
    <property type="entry name" value="GST_N_3"/>
    <property type="match status" value="1"/>
</dbReference>
<evidence type="ECO:0000259" key="1">
    <source>
        <dbReference type="Pfam" id="PF13417"/>
    </source>
</evidence>
<evidence type="ECO:0000313" key="2">
    <source>
        <dbReference type="EMBL" id="PRQ08308.1"/>
    </source>
</evidence>
<keyword evidence="2" id="KW-0575">Peroxidase</keyword>
<dbReference type="SUPFAM" id="SSF52833">
    <property type="entry name" value="Thioredoxin-like"/>
    <property type="match status" value="2"/>
</dbReference>
<accession>A0A2S9YT96</accession>
<dbReference type="InterPro" id="IPR036249">
    <property type="entry name" value="Thioredoxin-like_sf"/>
</dbReference>
<dbReference type="InterPro" id="IPR004045">
    <property type="entry name" value="Glutathione_S-Trfase_N"/>
</dbReference>
<dbReference type="EMBL" id="PVNL01000042">
    <property type="protein sequence ID" value="PRQ08308.1"/>
    <property type="molecule type" value="Genomic_DNA"/>
</dbReference>
<name>A0A2S9YT96_9BACT</name>
<protein>
    <submittedName>
        <fullName evidence="2">Putative peroxiredoxin</fullName>
        <ecNumber evidence="2">1.11.1.15</ecNumber>
    </submittedName>
</protein>
<dbReference type="Gene3D" id="3.40.30.10">
    <property type="entry name" value="Glutaredoxin"/>
    <property type="match status" value="2"/>
</dbReference>
<evidence type="ECO:0000313" key="3">
    <source>
        <dbReference type="Proteomes" id="UP000238823"/>
    </source>
</evidence>
<dbReference type="Proteomes" id="UP000238823">
    <property type="component" value="Unassembled WGS sequence"/>
</dbReference>
<dbReference type="PROSITE" id="PS51354">
    <property type="entry name" value="GLUTAREDOXIN_2"/>
    <property type="match status" value="1"/>
</dbReference>
<proteinExistence type="predicted"/>
<feature type="domain" description="GST N-terminal" evidence="1">
    <location>
        <begin position="92"/>
        <end position="163"/>
    </location>
</feature>
<dbReference type="GO" id="GO:0004601">
    <property type="term" value="F:peroxidase activity"/>
    <property type="evidence" value="ECO:0007669"/>
    <property type="project" value="UniProtKB-KW"/>
</dbReference>
<keyword evidence="2" id="KW-0560">Oxidoreductase</keyword>
<dbReference type="EC" id="1.11.1.15" evidence="2"/>
<gene>
    <name evidence="2" type="ORF">ENSA7_19310</name>
</gene>
<dbReference type="CDD" id="cd00570">
    <property type="entry name" value="GST_N_family"/>
    <property type="match status" value="1"/>
</dbReference>
<organism evidence="2 3">
    <name type="scientific">Enhygromyxa salina</name>
    <dbReference type="NCBI Taxonomy" id="215803"/>
    <lineage>
        <taxon>Bacteria</taxon>
        <taxon>Pseudomonadati</taxon>
        <taxon>Myxococcota</taxon>
        <taxon>Polyangia</taxon>
        <taxon>Nannocystales</taxon>
        <taxon>Nannocystaceae</taxon>
        <taxon>Enhygromyxa</taxon>
    </lineage>
</organism>
<sequence length="168" mass="18167">MGGVSFPLISDFHPKGEIATSMGVYLADKGITDRATVLINAGGTVRYTQSVGPSGERDMEALVAECEKIDASWPSELPEFVAPQGLPAGAELYIKDRCLFSRWAMYARSNLHIESSLAVRNVSQDPQAREQLVRVGGKPQAPALVIGDQVMYESTDIAAHLAKTCSWL</sequence>
<reference evidence="2 3" key="1">
    <citation type="submission" date="2018-03" db="EMBL/GenBank/DDBJ databases">
        <title>Draft Genome Sequences of the Obligatory Marine Myxobacteria Enhygromyxa salina SWB007.</title>
        <authorList>
            <person name="Poehlein A."/>
            <person name="Moghaddam J.A."/>
            <person name="Harms H."/>
            <person name="Alanjari M."/>
            <person name="Koenig G.M."/>
            <person name="Daniel R."/>
            <person name="Schaeberle T.F."/>
        </authorList>
    </citation>
    <scope>NUCLEOTIDE SEQUENCE [LARGE SCALE GENOMIC DNA]</scope>
    <source>
        <strain evidence="2 3">SWB007</strain>
    </source>
</reference>
<comment type="caution">
    <text evidence="2">The sequence shown here is derived from an EMBL/GenBank/DDBJ whole genome shotgun (WGS) entry which is preliminary data.</text>
</comment>